<dbReference type="OrthoDB" id="9770871at2"/>
<evidence type="ECO:0000313" key="3">
    <source>
        <dbReference type="EMBL" id="SDB35216.1"/>
    </source>
</evidence>
<dbReference type="STRING" id="665467.SAMN02982931_02622"/>
<evidence type="ECO:0000256" key="2">
    <source>
        <dbReference type="SAM" id="MobiDB-lite"/>
    </source>
</evidence>
<dbReference type="AlphaFoldDB" id="A0A1G6CQP4"/>
<feature type="region of interest" description="Disordered" evidence="2">
    <location>
        <begin position="259"/>
        <end position="286"/>
    </location>
</feature>
<dbReference type="InterPro" id="IPR017850">
    <property type="entry name" value="Alkaline_phosphatase_core_sf"/>
</dbReference>
<dbReference type="Pfam" id="PF04185">
    <property type="entry name" value="Phosphoesterase"/>
    <property type="match status" value="1"/>
</dbReference>
<name>A0A1G6CQP4_9HYPH</name>
<reference evidence="3 4" key="1">
    <citation type="submission" date="2016-10" db="EMBL/GenBank/DDBJ databases">
        <authorList>
            <person name="de Groot N.N."/>
        </authorList>
    </citation>
    <scope>NUCLEOTIDE SEQUENCE [LARGE SCALE GENOMIC DNA]</scope>
    <source>
        <strain evidence="3 4">ATCC 35022</strain>
    </source>
</reference>
<keyword evidence="4" id="KW-1185">Reference proteome</keyword>
<dbReference type="GO" id="GO:0003993">
    <property type="term" value="F:acid phosphatase activity"/>
    <property type="evidence" value="ECO:0007669"/>
    <property type="project" value="InterPro"/>
</dbReference>
<evidence type="ECO:0000313" key="4">
    <source>
        <dbReference type="Proteomes" id="UP000199071"/>
    </source>
</evidence>
<dbReference type="SUPFAM" id="SSF53649">
    <property type="entry name" value="Alkaline phosphatase-like"/>
    <property type="match status" value="1"/>
</dbReference>
<accession>A0A1G6CQP4</accession>
<evidence type="ECO:0000256" key="1">
    <source>
        <dbReference type="ARBA" id="ARBA00022801"/>
    </source>
</evidence>
<feature type="compositionally biased region" description="Basic and acidic residues" evidence="2">
    <location>
        <begin position="84"/>
        <end position="97"/>
    </location>
</feature>
<sequence>MRRVIAAVACAGLWVGPGAAEDGPLPDGFDAIETIVVIYLENRGFVHLLPEFPGASGLAAAAGETLVQRDRDGSVLAHLPPVWKPDDSRPDRNRKQPPEPNPAYPLSMPNAPFRIDLPPYSKPADILTEVPVHRYYQNRMQINGGKNDMFVAWTDVGSLAMGTYAGPGTHLYELARQYTLADQFFMGAFGGSNFNHFYLACACSPLFENAPESMKAVVDEAGNLKLAADSPKSAVDGPPKWVRDGALAPDGHVINTVQPPYQPSAIPPAKGGDPALADPAGNPLPPQSLPTLGDRLSGKGIDWAWYAQGWDIALAYRGVIYNTIGAVDFQPHHQPYNYFVNYAPGTAAREKHLQDMEDFWTATEAGTLPPVVFIKPDGKHNQHPGESTMSAGDLILGTIVNTLQRSPQWPNMAIIVTHDENGGFWDPAPPPAGDRWGPGSRIPTVIISPFARKGFVDHTTYDTTSILAFISKRFGLDLLPGIRTQFGDLRNAFEFAEE</sequence>
<dbReference type="EMBL" id="FMXQ01000005">
    <property type="protein sequence ID" value="SDB35216.1"/>
    <property type="molecule type" value="Genomic_DNA"/>
</dbReference>
<keyword evidence="1" id="KW-0378">Hydrolase</keyword>
<feature type="region of interest" description="Disordered" evidence="2">
    <location>
        <begin position="77"/>
        <end position="108"/>
    </location>
</feature>
<dbReference type="Proteomes" id="UP000199071">
    <property type="component" value="Unassembled WGS sequence"/>
</dbReference>
<gene>
    <name evidence="3" type="ORF">SAMN02982931_02622</name>
</gene>
<organism evidence="3 4">
    <name type="scientific">Bauldia litoralis</name>
    <dbReference type="NCBI Taxonomy" id="665467"/>
    <lineage>
        <taxon>Bacteria</taxon>
        <taxon>Pseudomonadati</taxon>
        <taxon>Pseudomonadota</taxon>
        <taxon>Alphaproteobacteria</taxon>
        <taxon>Hyphomicrobiales</taxon>
        <taxon>Kaistiaceae</taxon>
        <taxon>Bauldia</taxon>
    </lineage>
</organism>
<proteinExistence type="predicted"/>
<dbReference type="NCBIfam" id="TIGR03397">
    <property type="entry name" value="acid_phos_Burk"/>
    <property type="match status" value="1"/>
</dbReference>
<dbReference type="RefSeq" id="WP_090876896.1">
    <property type="nucleotide sequence ID" value="NZ_FMXQ01000005.1"/>
</dbReference>
<dbReference type="PANTHER" id="PTHR31956:SF1">
    <property type="entry name" value="NON-SPECIFIC PHOSPHOLIPASE C1"/>
    <property type="match status" value="1"/>
</dbReference>
<dbReference type="InterPro" id="IPR017768">
    <property type="entry name" value="AcpA"/>
</dbReference>
<protein>
    <submittedName>
        <fullName evidence="3">Phospholipase C</fullName>
    </submittedName>
</protein>
<dbReference type="CDD" id="cd16013">
    <property type="entry name" value="AcpA"/>
    <property type="match status" value="1"/>
</dbReference>
<dbReference type="InterPro" id="IPR007312">
    <property type="entry name" value="Phosphoesterase"/>
</dbReference>
<dbReference type="PANTHER" id="PTHR31956">
    <property type="entry name" value="NON-SPECIFIC PHOSPHOLIPASE C4-RELATED"/>
    <property type="match status" value="1"/>
</dbReference>
<dbReference type="Gene3D" id="3.40.720.10">
    <property type="entry name" value="Alkaline Phosphatase, subunit A"/>
    <property type="match status" value="2"/>
</dbReference>